<dbReference type="GO" id="GO:0008270">
    <property type="term" value="F:zinc ion binding"/>
    <property type="evidence" value="ECO:0007669"/>
    <property type="project" value="InterPro"/>
</dbReference>
<keyword evidence="5" id="KW-1185">Reference proteome</keyword>
<evidence type="ECO:0000259" key="3">
    <source>
        <dbReference type="PROSITE" id="PS50048"/>
    </source>
</evidence>
<dbReference type="EMBL" id="KV460234">
    <property type="protein sequence ID" value="OBT95635.1"/>
    <property type="molecule type" value="Genomic_DNA"/>
</dbReference>
<feature type="compositionally biased region" description="Basic and acidic residues" evidence="2">
    <location>
        <begin position="80"/>
        <end position="95"/>
    </location>
</feature>
<name>A0A1B8GIK5_9PEZI</name>
<dbReference type="InterPro" id="IPR001138">
    <property type="entry name" value="Zn2Cys6_DnaBD"/>
</dbReference>
<feature type="compositionally biased region" description="Pro residues" evidence="2">
    <location>
        <begin position="412"/>
        <end position="432"/>
    </location>
</feature>
<feature type="domain" description="Zn(2)-C6 fungal-type" evidence="3">
    <location>
        <begin position="282"/>
        <end position="310"/>
    </location>
</feature>
<feature type="compositionally biased region" description="Low complexity" evidence="2">
    <location>
        <begin position="68"/>
        <end position="78"/>
    </location>
</feature>
<feature type="compositionally biased region" description="Low complexity" evidence="2">
    <location>
        <begin position="110"/>
        <end position="119"/>
    </location>
</feature>
<evidence type="ECO:0000313" key="5">
    <source>
        <dbReference type="Proteomes" id="UP000091956"/>
    </source>
</evidence>
<proteinExistence type="predicted"/>
<organism evidence="4 5">
    <name type="scientific">Pseudogymnoascus verrucosus</name>
    <dbReference type="NCBI Taxonomy" id="342668"/>
    <lineage>
        <taxon>Eukaryota</taxon>
        <taxon>Fungi</taxon>
        <taxon>Dikarya</taxon>
        <taxon>Ascomycota</taxon>
        <taxon>Pezizomycotina</taxon>
        <taxon>Leotiomycetes</taxon>
        <taxon>Thelebolales</taxon>
        <taxon>Thelebolaceae</taxon>
        <taxon>Pseudogymnoascus</taxon>
    </lineage>
</organism>
<dbReference type="STRING" id="342668.A0A1B8GIK5"/>
<dbReference type="Proteomes" id="UP000091956">
    <property type="component" value="Unassembled WGS sequence"/>
</dbReference>
<dbReference type="Pfam" id="PF00172">
    <property type="entry name" value="Zn_clus"/>
    <property type="match status" value="1"/>
</dbReference>
<dbReference type="GeneID" id="28839363"/>
<feature type="region of interest" description="Disordered" evidence="2">
    <location>
        <begin position="411"/>
        <end position="481"/>
    </location>
</feature>
<feature type="region of interest" description="Disordered" evidence="2">
    <location>
        <begin position="1"/>
        <end position="147"/>
    </location>
</feature>
<dbReference type="SUPFAM" id="SSF57701">
    <property type="entry name" value="Zn2/Cys6 DNA-binding domain"/>
    <property type="match status" value="1"/>
</dbReference>
<dbReference type="RefSeq" id="XP_018129368.1">
    <property type="nucleotide sequence ID" value="XM_018275435.1"/>
</dbReference>
<dbReference type="PROSITE" id="PS50048">
    <property type="entry name" value="ZN2_CY6_FUNGAL_2"/>
    <property type="match status" value="1"/>
</dbReference>
<accession>A0A1B8GIK5</accession>
<protein>
    <recommendedName>
        <fullName evidence="3">Zn(2)-C6 fungal-type domain-containing protein</fullName>
    </recommendedName>
</protein>
<evidence type="ECO:0000313" key="4">
    <source>
        <dbReference type="EMBL" id="OBT95635.1"/>
    </source>
</evidence>
<feature type="compositionally biased region" description="Acidic residues" evidence="2">
    <location>
        <begin position="120"/>
        <end position="133"/>
    </location>
</feature>
<reference evidence="5" key="2">
    <citation type="journal article" date="2018" name="Nat. Commun.">
        <title>Extreme sensitivity to ultraviolet light in the fungal pathogen causing white-nose syndrome of bats.</title>
        <authorList>
            <person name="Palmer J.M."/>
            <person name="Drees K.P."/>
            <person name="Foster J.T."/>
            <person name="Lindner D.L."/>
        </authorList>
    </citation>
    <scope>NUCLEOTIDE SEQUENCE [LARGE SCALE GENOMIC DNA]</scope>
    <source>
        <strain evidence="5">UAMH 10579</strain>
    </source>
</reference>
<sequence length="959" mass="103759">MPPKKGVSQGGLGSRTGLRSQGGTNTNPPEPSAGAGAPAFDPNNPYAPGALPPRSFYGPGFQGPTPTPSLSTPSQLQPRPGEDPAAFERRRETRNRLNAMQRERRARSRAAALAALAAEDGGDGGDDGDDGDGGEAAAEPRKRKGPRKLLVDRINEAATRVTRSAVERDEELGNCLHCSRGPTWPLKCHGGDECIECEVRGIACNRGNKRHFDVNRRRQLEGVEPWRPDVDQCQQCKSRGSKCFMPNMLLPGPCDMCRLSGLECSIEPLPVRRCPNCHWEHKCVECARNHLRCDGKIPCLVCVRRNIECVGLKPDGSCPDIPISTYGTGLPPPPQRMKVRPTVDMRNWPPPSGRLEISGNVAIPGAPREYQVLNVGAGYPGVAGPAPGAYVSPYAGPGPAAEPAAGPTVGIFPPPVAGPSLGPSPGPVPGPSSGPFVVAGQLSDPFVGPTQSPPVAAGPSSQPPGQNPGSNPNNFRNSLYNPFDDDKPPCSHCRADPQHRICDQDTPCWECSQRGILEPEDCRTSRPCELCFMNELPCDAGSPCQNCMFLGFGVDECRPEGLGPQQYFPDNPEESDDEPYIRLPGQPEFDYSCAFCVAYGFQGCDPRDRPCLPCIQHGRTALQCRFEERCARCIELDVPCDGKMPCSLCANADGLTSMTCLGRGDTTMPGTFINEPPQEGDDIPMGEGGDYPPPDGFGYQFPPQGGNDPFAPPGVPQEYVDPAALVAQGIPGQSILPQEEVPRVPPGGFFFPPAHVRETLLPHYRIRTDVYGNGQFDPQPGAHVNWRPWNENFRCKETLASGYVCNVLPTMDCDGGEEHGDEVWGVCGACRVRAEESTAQLLEEIEEKKNLFCCFTCSQAQMNKFLSGTGFENSETLVDNHCDCDTQMRAWLCYACKTKVIYAVGNRMITTREKLTRDSDNAILCPRCGVEPGNKEAAYTLANGVARCSSCWVWINYAK</sequence>
<dbReference type="InterPro" id="IPR036864">
    <property type="entry name" value="Zn2-C6_fun-type_DNA-bd_sf"/>
</dbReference>
<evidence type="ECO:0000256" key="2">
    <source>
        <dbReference type="SAM" id="MobiDB-lite"/>
    </source>
</evidence>
<dbReference type="AlphaFoldDB" id="A0A1B8GIK5"/>
<reference evidence="4 5" key="1">
    <citation type="submission" date="2016-03" db="EMBL/GenBank/DDBJ databases">
        <title>Comparative genomics of Pseudogymnoascus destructans, the fungus causing white-nose syndrome of bats.</title>
        <authorList>
            <person name="Palmer J.M."/>
            <person name="Drees K.P."/>
            <person name="Foster J.T."/>
            <person name="Lindner D.L."/>
        </authorList>
    </citation>
    <scope>NUCLEOTIDE SEQUENCE [LARGE SCALE GENOMIC DNA]</scope>
    <source>
        <strain evidence="4 5">UAMH 10579</strain>
    </source>
</reference>
<evidence type="ECO:0000256" key="1">
    <source>
        <dbReference type="ARBA" id="ARBA00023242"/>
    </source>
</evidence>
<keyword evidence="1" id="KW-0539">Nucleus</keyword>
<dbReference type="SMART" id="SM00066">
    <property type="entry name" value="GAL4"/>
    <property type="match status" value="2"/>
</dbReference>
<gene>
    <name evidence="4" type="ORF">VE01_05977</name>
</gene>
<feature type="compositionally biased region" description="Polar residues" evidence="2">
    <location>
        <begin position="17"/>
        <end position="27"/>
    </location>
</feature>
<dbReference type="GO" id="GO:0000981">
    <property type="term" value="F:DNA-binding transcription factor activity, RNA polymerase II-specific"/>
    <property type="evidence" value="ECO:0007669"/>
    <property type="project" value="InterPro"/>
</dbReference>
<dbReference type="OrthoDB" id="424974at2759"/>